<evidence type="ECO:0000256" key="1">
    <source>
        <dbReference type="SAM" id="MobiDB-lite"/>
    </source>
</evidence>
<feature type="compositionally biased region" description="Low complexity" evidence="1">
    <location>
        <begin position="258"/>
        <end position="277"/>
    </location>
</feature>
<feature type="region of interest" description="Disordered" evidence="1">
    <location>
        <begin position="331"/>
        <end position="351"/>
    </location>
</feature>
<evidence type="ECO:0000313" key="3">
    <source>
        <dbReference type="Proteomes" id="UP000275078"/>
    </source>
</evidence>
<feature type="region of interest" description="Disordered" evidence="1">
    <location>
        <begin position="165"/>
        <end position="186"/>
    </location>
</feature>
<dbReference type="AlphaFoldDB" id="A0A3N4IN27"/>
<protein>
    <submittedName>
        <fullName evidence="2">Uncharacterized protein</fullName>
    </submittedName>
</protein>
<gene>
    <name evidence="2" type="ORF">BJ508DRAFT_357175</name>
</gene>
<name>A0A3N4IN27_ASCIM</name>
<proteinExistence type="predicted"/>
<organism evidence="2 3">
    <name type="scientific">Ascobolus immersus RN42</name>
    <dbReference type="NCBI Taxonomy" id="1160509"/>
    <lineage>
        <taxon>Eukaryota</taxon>
        <taxon>Fungi</taxon>
        <taxon>Dikarya</taxon>
        <taxon>Ascomycota</taxon>
        <taxon>Pezizomycotina</taxon>
        <taxon>Pezizomycetes</taxon>
        <taxon>Pezizales</taxon>
        <taxon>Ascobolaceae</taxon>
        <taxon>Ascobolus</taxon>
    </lineage>
</organism>
<dbReference type="Proteomes" id="UP000275078">
    <property type="component" value="Unassembled WGS sequence"/>
</dbReference>
<dbReference type="EMBL" id="ML119646">
    <property type="protein sequence ID" value="RPA87542.1"/>
    <property type="molecule type" value="Genomic_DNA"/>
</dbReference>
<evidence type="ECO:0000313" key="2">
    <source>
        <dbReference type="EMBL" id="RPA87542.1"/>
    </source>
</evidence>
<reference evidence="2 3" key="1">
    <citation type="journal article" date="2018" name="Nat. Ecol. Evol.">
        <title>Pezizomycetes genomes reveal the molecular basis of ectomycorrhizal truffle lifestyle.</title>
        <authorList>
            <person name="Murat C."/>
            <person name="Payen T."/>
            <person name="Noel B."/>
            <person name="Kuo A."/>
            <person name="Morin E."/>
            <person name="Chen J."/>
            <person name="Kohler A."/>
            <person name="Krizsan K."/>
            <person name="Balestrini R."/>
            <person name="Da Silva C."/>
            <person name="Montanini B."/>
            <person name="Hainaut M."/>
            <person name="Levati E."/>
            <person name="Barry K.W."/>
            <person name="Belfiori B."/>
            <person name="Cichocki N."/>
            <person name="Clum A."/>
            <person name="Dockter R.B."/>
            <person name="Fauchery L."/>
            <person name="Guy J."/>
            <person name="Iotti M."/>
            <person name="Le Tacon F."/>
            <person name="Lindquist E.A."/>
            <person name="Lipzen A."/>
            <person name="Malagnac F."/>
            <person name="Mello A."/>
            <person name="Molinier V."/>
            <person name="Miyauchi S."/>
            <person name="Poulain J."/>
            <person name="Riccioni C."/>
            <person name="Rubini A."/>
            <person name="Sitrit Y."/>
            <person name="Splivallo R."/>
            <person name="Traeger S."/>
            <person name="Wang M."/>
            <person name="Zifcakova L."/>
            <person name="Wipf D."/>
            <person name="Zambonelli A."/>
            <person name="Paolocci F."/>
            <person name="Nowrousian M."/>
            <person name="Ottonello S."/>
            <person name="Baldrian P."/>
            <person name="Spatafora J.W."/>
            <person name="Henrissat B."/>
            <person name="Nagy L.G."/>
            <person name="Aury J.M."/>
            <person name="Wincker P."/>
            <person name="Grigoriev I.V."/>
            <person name="Bonfante P."/>
            <person name="Martin F.M."/>
        </authorList>
    </citation>
    <scope>NUCLEOTIDE SEQUENCE [LARGE SCALE GENOMIC DNA]</scope>
    <source>
        <strain evidence="2 3">RN42</strain>
    </source>
</reference>
<accession>A0A3N4IN27</accession>
<keyword evidence="3" id="KW-1185">Reference proteome</keyword>
<sequence length="483" mass="54350">MVRAGTDDHPFDIEIRNAFNEPLREYPIPGATPRARYPIKSSPYFTAHQHIYLEAPPPNRPQNYSILVQPLRTFNYNETFGYYFFPTFDGIRSAYGKKITKDSLQRVKFDSLARERLLDGTTSATRAYLKEREVDGGRVHFSASGEGSIRIAWVEIMDEAQAKHGSKGISAKAHRNTGYSKGKKKDYSKGGMIEELGAALSDSDNEGDVIPMDYRAAAMYLIDNMEPYKRATSTTSNFSGPGRTISSMTTTVTNGRTTTMTTTTTTTTTSGNTTPTRPKLPRSGTSKLRLWIETTMDELDPHYTHPPAVPFPVTYSEEIAAKQAIANRRTEVVETDSTDDEHNSKLPTPQPKQLRSVTFHYRTRETLQRLGIVPVSSPHPRPAVTRASSSAYKTYLRENEAGCTPNGTKSESCINVACIPEDAEDKVETPRESMPEFGRRSFETAAKNFQTINVRPPRLWIWDRDEDTLHHNWAGTDGRMWER</sequence>
<feature type="region of interest" description="Disordered" evidence="1">
    <location>
        <begin position="258"/>
        <end position="283"/>
    </location>
</feature>